<comment type="caution">
    <text evidence="1">The sequence shown here is derived from an EMBL/GenBank/DDBJ whole genome shotgun (WGS) entry which is preliminary data.</text>
</comment>
<dbReference type="EMBL" id="SSOB01000041">
    <property type="protein sequence ID" value="THF74399.1"/>
    <property type="molecule type" value="Genomic_DNA"/>
</dbReference>
<name>A0A4S4BJ08_9BACL</name>
<keyword evidence="2" id="KW-1185">Reference proteome</keyword>
<organism evidence="1 2">
    <name type="scientific">Cohnella fermenti</name>
    <dbReference type="NCBI Taxonomy" id="2565925"/>
    <lineage>
        <taxon>Bacteria</taxon>
        <taxon>Bacillati</taxon>
        <taxon>Bacillota</taxon>
        <taxon>Bacilli</taxon>
        <taxon>Bacillales</taxon>
        <taxon>Paenibacillaceae</taxon>
        <taxon>Cohnella</taxon>
    </lineage>
</organism>
<dbReference type="Proteomes" id="UP000310636">
    <property type="component" value="Unassembled WGS sequence"/>
</dbReference>
<reference evidence="1 2" key="1">
    <citation type="submission" date="2019-04" db="EMBL/GenBank/DDBJ databases">
        <title>Cohnella sp. nov. isolated from preserved vegetables.</title>
        <authorList>
            <person name="Lin S.-Y."/>
            <person name="Hung M.-H."/>
            <person name="Young C.-C."/>
        </authorList>
    </citation>
    <scope>NUCLEOTIDE SEQUENCE [LARGE SCALE GENOMIC DNA]</scope>
    <source>
        <strain evidence="1 2">CC-MHH1044</strain>
    </source>
</reference>
<accession>A0A4S4BJ08</accession>
<sequence length="133" mass="15570">MNNWEGGANMTVWQIVRDTAMNPDSFAIHCGNFLDEFYRANVEQRWRMVEQEPDVRPDLPEYMAPFLAAMVHKLCNDYEVECPAWVHRPNYVLNAPHFWLNAKGNLRLVLLMESPIEFKIRNLFVTANTLSRA</sequence>
<proteinExistence type="predicted"/>
<evidence type="ECO:0000313" key="1">
    <source>
        <dbReference type="EMBL" id="THF74399.1"/>
    </source>
</evidence>
<evidence type="ECO:0000313" key="2">
    <source>
        <dbReference type="Proteomes" id="UP000310636"/>
    </source>
</evidence>
<protein>
    <submittedName>
        <fullName evidence="1">Uncharacterized protein</fullName>
    </submittedName>
</protein>
<dbReference type="OrthoDB" id="2614981at2"/>
<gene>
    <name evidence="1" type="ORF">E6C55_25495</name>
</gene>
<dbReference type="AlphaFoldDB" id="A0A4S4BJ08"/>